<reference evidence="2 3" key="1">
    <citation type="submission" date="2016-10" db="EMBL/GenBank/DDBJ databases">
        <authorList>
            <person name="Varghese N."/>
            <person name="Submissions S."/>
        </authorList>
    </citation>
    <scope>NUCLEOTIDE SEQUENCE [LARGE SCALE GENOMIC DNA]</scope>
    <source>
        <strain evidence="2 3">WCC6</strain>
    </source>
</reference>
<accession>A0A1H2ZIW6</accession>
<gene>
    <name evidence="2" type="ORF">SAMN05216495_1158</name>
</gene>
<evidence type="ECO:0000256" key="1">
    <source>
        <dbReference type="SAM" id="Phobius"/>
    </source>
</evidence>
<keyword evidence="1" id="KW-0472">Membrane</keyword>
<organism evidence="2 3">
    <name type="scientific">Acidaminococcus fermentans</name>
    <dbReference type="NCBI Taxonomy" id="905"/>
    <lineage>
        <taxon>Bacteria</taxon>
        <taxon>Bacillati</taxon>
        <taxon>Bacillota</taxon>
        <taxon>Negativicutes</taxon>
        <taxon>Acidaminococcales</taxon>
        <taxon>Acidaminococcaceae</taxon>
        <taxon>Acidaminococcus</taxon>
    </lineage>
</organism>
<name>A0A1H2ZIW6_ACIFE</name>
<dbReference type="EMBL" id="FNOP01000015">
    <property type="protein sequence ID" value="SDX16908.1"/>
    <property type="molecule type" value="Genomic_DNA"/>
</dbReference>
<feature type="transmembrane region" description="Helical" evidence="1">
    <location>
        <begin position="74"/>
        <end position="94"/>
    </location>
</feature>
<dbReference type="RefSeq" id="WP_074707420.1">
    <property type="nucleotide sequence ID" value="NZ_FNOP01000015.1"/>
</dbReference>
<sequence>MDDRYLCPKCGSDDVRKVEMIWKEQTGDINLDSVGTTYGTGGVNVGYFKSKGTQISKMAREAAPPRKRNIKTDVLGGIFLGFFLGALFGLAALWTGHKDLAAGLFWALLGIGWMYGCFLAGKDHVWNDKVWPKVYAGWQHTWICTRCGKRFSIHD</sequence>
<evidence type="ECO:0000313" key="3">
    <source>
        <dbReference type="Proteomes" id="UP000182379"/>
    </source>
</evidence>
<feature type="transmembrane region" description="Helical" evidence="1">
    <location>
        <begin position="100"/>
        <end position="121"/>
    </location>
</feature>
<dbReference type="Proteomes" id="UP000182379">
    <property type="component" value="Unassembled WGS sequence"/>
</dbReference>
<dbReference type="AlphaFoldDB" id="A0A1H2ZIW6"/>
<evidence type="ECO:0000313" key="2">
    <source>
        <dbReference type="EMBL" id="SDX16908.1"/>
    </source>
</evidence>
<keyword evidence="1" id="KW-1133">Transmembrane helix</keyword>
<keyword evidence="1" id="KW-0812">Transmembrane</keyword>
<comment type="caution">
    <text evidence="2">The sequence shown here is derived from an EMBL/GenBank/DDBJ whole genome shotgun (WGS) entry which is preliminary data.</text>
</comment>
<proteinExistence type="predicted"/>
<protein>
    <submittedName>
        <fullName evidence="2">Uncharacterized protein</fullName>
    </submittedName>
</protein>